<evidence type="ECO:0000313" key="2">
    <source>
        <dbReference type="Proteomes" id="UP000038040"/>
    </source>
</evidence>
<name>A0A0N4UHM8_DRAME</name>
<accession>A0A0N4UHM8</accession>
<feature type="compositionally biased region" description="Polar residues" evidence="1">
    <location>
        <begin position="74"/>
        <end position="96"/>
    </location>
</feature>
<protein>
    <submittedName>
        <fullName evidence="3">OAR domain-containing protein</fullName>
    </submittedName>
</protein>
<dbReference type="WBParaSite" id="DME_0000706601-mRNA-1">
    <property type="protein sequence ID" value="DME_0000706601-mRNA-1"/>
    <property type="gene ID" value="DME_0000706601"/>
</dbReference>
<evidence type="ECO:0000313" key="3">
    <source>
        <dbReference type="WBParaSite" id="DME_0000706601-mRNA-1"/>
    </source>
</evidence>
<sequence>LPVSGNIPSFPYANPLLAMGNPLLNPLMMNPSTAALASFANAAVVGHHNNPAATLSSLAAASTSSSSNATSASRQSPAIQHSYSPKLANNNRSTISPAVRLTVSPERPPSEAKDGSPPLQQPIQQQQHFGSAPPSCKSPIPTVAKVPTISVDVTASNSSDETSTTAKLDE</sequence>
<evidence type="ECO:0000256" key="1">
    <source>
        <dbReference type="SAM" id="MobiDB-lite"/>
    </source>
</evidence>
<dbReference type="AlphaFoldDB" id="A0A0N4UHM8"/>
<proteinExistence type="predicted"/>
<dbReference type="Proteomes" id="UP000038040">
    <property type="component" value="Unplaced"/>
</dbReference>
<reference evidence="3" key="1">
    <citation type="submission" date="2017-02" db="UniProtKB">
        <authorList>
            <consortium name="WormBaseParasite"/>
        </authorList>
    </citation>
    <scope>IDENTIFICATION</scope>
</reference>
<feature type="compositionally biased region" description="Low complexity" evidence="1">
    <location>
        <begin position="117"/>
        <end position="127"/>
    </location>
</feature>
<organism evidence="2 3">
    <name type="scientific">Dracunculus medinensis</name>
    <name type="common">Guinea worm</name>
    <dbReference type="NCBI Taxonomy" id="318479"/>
    <lineage>
        <taxon>Eukaryota</taxon>
        <taxon>Metazoa</taxon>
        <taxon>Ecdysozoa</taxon>
        <taxon>Nematoda</taxon>
        <taxon>Chromadorea</taxon>
        <taxon>Rhabditida</taxon>
        <taxon>Spirurina</taxon>
        <taxon>Dracunculoidea</taxon>
        <taxon>Dracunculidae</taxon>
        <taxon>Dracunculus</taxon>
    </lineage>
</organism>
<feature type="compositionally biased region" description="Low complexity" evidence="1">
    <location>
        <begin position="62"/>
        <end position="73"/>
    </location>
</feature>
<feature type="region of interest" description="Disordered" evidence="1">
    <location>
        <begin position="62"/>
        <end position="141"/>
    </location>
</feature>